<evidence type="ECO:0000313" key="2">
    <source>
        <dbReference type="Proteomes" id="UP001283361"/>
    </source>
</evidence>
<comment type="caution">
    <text evidence="1">The sequence shown here is derived from an EMBL/GenBank/DDBJ whole genome shotgun (WGS) entry which is preliminary data.</text>
</comment>
<organism evidence="1 2">
    <name type="scientific">Elysia crispata</name>
    <name type="common">lettuce slug</name>
    <dbReference type="NCBI Taxonomy" id="231223"/>
    <lineage>
        <taxon>Eukaryota</taxon>
        <taxon>Metazoa</taxon>
        <taxon>Spiralia</taxon>
        <taxon>Lophotrochozoa</taxon>
        <taxon>Mollusca</taxon>
        <taxon>Gastropoda</taxon>
        <taxon>Heterobranchia</taxon>
        <taxon>Euthyneura</taxon>
        <taxon>Panpulmonata</taxon>
        <taxon>Sacoglossa</taxon>
        <taxon>Placobranchoidea</taxon>
        <taxon>Plakobranchidae</taxon>
        <taxon>Elysia</taxon>
    </lineage>
</organism>
<dbReference type="EMBL" id="JAWDGP010001493">
    <property type="protein sequence ID" value="KAK3790979.1"/>
    <property type="molecule type" value="Genomic_DNA"/>
</dbReference>
<keyword evidence="2" id="KW-1185">Reference proteome</keyword>
<dbReference type="Proteomes" id="UP001283361">
    <property type="component" value="Unassembled WGS sequence"/>
</dbReference>
<sequence>MTVRPALLTQNWRLLAGFVKDNMAPRQSDLLSPGWGWRVGGREESRECGTAETFKICFSVRQQSGDAQLPERRTGRGSKWSWGSRRHRQPRVVLRMVRSLGEQSGAIDSYPVSALAPQ</sequence>
<dbReference type="AlphaFoldDB" id="A0AAE1E1L5"/>
<gene>
    <name evidence="1" type="ORF">RRG08_018549</name>
</gene>
<evidence type="ECO:0000313" key="1">
    <source>
        <dbReference type="EMBL" id="KAK3790979.1"/>
    </source>
</evidence>
<reference evidence="1" key="1">
    <citation type="journal article" date="2023" name="G3 (Bethesda)">
        <title>A reference genome for the long-term kleptoplast-retaining sea slug Elysia crispata morphotype clarki.</title>
        <authorList>
            <person name="Eastman K.E."/>
            <person name="Pendleton A.L."/>
            <person name="Shaikh M.A."/>
            <person name="Suttiyut T."/>
            <person name="Ogas R."/>
            <person name="Tomko P."/>
            <person name="Gavelis G."/>
            <person name="Widhalm J.R."/>
            <person name="Wisecaver J.H."/>
        </authorList>
    </citation>
    <scope>NUCLEOTIDE SEQUENCE</scope>
    <source>
        <strain evidence="1">ECLA1</strain>
    </source>
</reference>
<name>A0AAE1E1L5_9GAST</name>
<proteinExistence type="predicted"/>
<accession>A0AAE1E1L5</accession>
<protein>
    <submittedName>
        <fullName evidence="1">Uncharacterized protein</fullName>
    </submittedName>
</protein>